<proteinExistence type="predicted"/>
<dbReference type="PANTHER" id="PTHR43284:SF1">
    <property type="entry name" value="ASPARAGINE SYNTHETASE"/>
    <property type="match status" value="1"/>
</dbReference>
<evidence type="ECO:0000259" key="1">
    <source>
        <dbReference type="PROSITE" id="PS51278"/>
    </source>
</evidence>
<protein>
    <recommendedName>
        <fullName evidence="1">Glutamine amidotransferase type-2 domain-containing protein</fullName>
    </recommendedName>
</protein>
<evidence type="ECO:0000313" key="2">
    <source>
        <dbReference type="EMBL" id="KKL17164.1"/>
    </source>
</evidence>
<name>A0A0F9B5K0_9ZZZZ</name>
<dbReference type="Pfam" id="PF13522">
    <property type="entry name" value="GATase_6"/>
    <property type="match status" value="1"/>
</dbReference>
<sequence length="319" mass="36894">MCGICGIFTFGLESQSLQRIINSMTDTLRHRGPDSHGTWFDSESVLAFGHRRLAIRDLSPTGHQPMVSSCQRFIIVYNGEVYSHNEISNELKQSGRRLKGTSDTEVILEACAEWGVKSTLERLIGMYAFALYDKQKKELYLARDRLGIKPLYWGMVEKHFIFGSELKALIKLNDWTPKLNRNALSAFMRHNYIPAPHTIYEGIYKLEPGCFLHVGMEASPTIERYWDLRRIVESGVRKPTDDSENDFINDLDYFKRLIQRHNRTLGFSIPDTIHYSKRFVLITVVFTQRHLDQTWSGAVGVDRHRVRFVPGVMHHDLAF</sequence>
<feature type="domain" description="Glutamine amidotransferase type-2" evidence="1">
    <location>
        <begin position="2"/>
        <end position="217"/>
    </location>
</feature>
<dbReference type="SUPFAM" id="SSF56235">
    <property type="entry name" value="N-terminal nucleophile aminohydrolases (Ntn hydrolases)"/>
    <property type="match status" value="1"/>
</dbReference>
<dbReference type="PROSITE" id="PS51278">
    <property type="entry name" value="GATASE_TYPE_2"/>
    <property type="match status" value="1"/>
</dbReference>
<dbReference type="EMBL" id="LAZR01039370">
    <property type="protein sequence ID" value="KKL17164.1"/>
    <property type="molecule type" value="Genomic_DNA"/>
</dbReference>
<dbReference type="AlphaFoldDB" id="A0A0F9B5K0"/>
<reference evidence="2" key="1">
    <citation type="journal article" date="2015" name="Nature">
        <title>Complex archaea that bridge the gap between prokaryotes and eukaryotes.</title>
        <authorList>
            <person name="Spang A."/>
            <person name="Saw J.H."/>
            <person name="Jorgensen S.L."/>
            <person name="Zaremba-Niedzwiedzka K."/>
            <person name="Martijn J."/>
            <person name="Lind A.E."/>
            <person name="van Eijk R."/>
            <person name="Schleper C."/>
            <person name="Guy L."/>
            <person name="Ettema T.J."/>
        </authorList>
    </citation>
    <scope>NUCLEOTIDE SEQUENCE</scope>
</reference>
<dbReference type="InterPro" id="IPR051786">
    <property type="entry name" value="ASN_synthetase/amidase"/>
</dbReference>
<dbReference type="CDD" id="cd00712">
    <property type="entry name" value="AsnB"/>
    <property type="match status" value="1"/>
</dbReference>
<dbReference type="Gene3D" id="3.60.20.10">
    <property type="entry name" value="Glutamine Phosphoribosylpyrophosphate, subunit 1, domain 1"/>
    <property type="match status" value="1"/>
</dbReference>
<dbReference type="GO" id="GO:0005829">
    <property type="term" value="C:cytosol"/>
    <property type="evidence" value="ECO:0007669"/>
    <property type="project" value="TreeGrafter"/>
</dbReference>
<organism evidence="2">
    <name type="scientific">marine sediment metagenome</name>
    <dbReference type="NCBI Taxonomy" id="412755"/>
    <lineage>
        <taxon>unclassified sequences</taxon>
        <taxon>metagenomes</taxon>
        <taxon>ecological metagenomes</taxon>
    </lineage>
</organism>
<comment type="caution">
    <text evidence="2">The sequence shown here is derived from an EMBL/GenBank/DDBJ whole genome shotgun (WGS) entry which is preliminary data.</text>
</comment>
<dbReference type="PANTHER" id="PTHR43284">
    <property type="entry name" value="ASPARAGINE SYNTHETASE (GLUTAMINE-HYDROLYZING)"/>
    <property type="match status" value="1"/>
</dbReference>
<gene>
    <name evidence="2" type="ORF">LCGC14_2488290</name>
</gene>
<dbReference type="InterPro" id="IPR017932">
    <property type="entry name" value="GATase_2_dom"/>
</dbReference>
<dbReference type="InterPro" id="IPR033738">
    <property type="entry name" value="AsnB_N"/>
</dbReference>
<accession>A0A0F9B5K0</accession>
<dbReference type="InterPro" id="IPR029055">
    <property type="entry name" value="Ntn_hydrolases_N"/>
</dbReference>